<reference evidence="1 2" key="1">
    <citation type="journal article" date="2011" name="Proc. Natl. Acad. Sci. U.S.A.">
        <title>Genetic diversity and population structure of the endangered marsupial Sarcophilus harrisii (Tasmanian devil).</title>
        <authorList>
            <person name="Miller W."/>
            <person name="Hayes V.M."/>
            <person name="Ratan A."/>
            <person name="Petersen D.C."/>
            <person name="Wittekindt N.E."/>
            <person name="Miller J."/>
            <person name="Walenz B."/>
            <person name="Knight J."/>
            <person name="Qi J."/>
            <person name="Zhao F."/>
            <person name="Wang Q."/>
            <person name="Bedoya-Reina O.C."/>
            <person name="Katiyar N."/>
            <person name="Tomsho L.P."/>
            <person name="Kasson L.M."/>
            <person name="Hardie R.A."/>
            <person name="Woodbridge P."/>
            <person name="Tindall E.A."/>
            <person name="Bertelsen M.F."/>
            <person name="Dixon D."/>
            <person name="Pyecroft S."/>
            <person name="Helgen K.M."/>
            <person name="Lesk A.M."/>
            <person name="Pringle T.H."/>
            <person name="Patterson N."/>
            <person name="Zhang Y."/>
            <person name="Kreiss A."/>
            <person name="Woods G.M."/>
            <person name="Jones M.E."/>
            <person name="Schuster S.C."/>
        </authorList>
    </citation>
    <scope>NUCLEOTIDE SEQUENCE [LARGE SCALE GENOMIC DNA]</scope>
</reference>
<dbReference type="Pfam" id="PF15088">
    <property type="entry name" value="NADH_dh_m_C1"/>
    <property type="match status" value="1"/>
</dbReference>
<reference evidence="1" key="2">
    <citation type="submission" date="2025-08" db="UniProtKB">
        <authorList>
            <consortium name="Ensembl"/>
        </authorList>
    </citation>
    <scope>IDENTIFICATION</scope>
</reference>
<evidence type="ECO:0000313" key="1">
    <source>
        <dbReference type="Ensembl" id="ENSSHAP00000022977.1"/>
    </source>
</evidence>
<reference evidence="1" key="3">
    <citation type="submission" date="2025-09" db="UniProtKB">
        <authorList>
            <consortium name="Ensembl"/>
        </authorList>
    </citation>
    <scope>IDENTIFICATION</scope>
</reference>
<dbReference type="AlphaFoldDB" id="A0A7N4NGK7"/>
<dbReference type="GO" id="GO:0005739">
    <property type="term" value="C:mitochondrion"/>
    <property type="evidence" value="ECO:0007669"/>
    <property type="project" value="InterPro"/>
</dbReference>
<accession>A0A7N4NGK7</accession>
<protein>
    <submittedName>
        <fullName evidence="1">Uncharacterized protein</fullName>
    </submittedName>
</protein>
<name>A0A7N4NGK7_SARHA</name>
<proteinExistence type="predicted"/>
<dbReference type="Proteomes" id="UP000007648">
    <property type="component" value="Unassembled WGS sequence"/>
</dbReference>
<keyword evidence="2" id="KW-1185">Reference proteome</keyword>
<dbReference type="Ensembl" id="ENSSHAT00000044753.1">
    <property type="protein sequence ID" value="ENSSHAP00000022977.1"/>
    <property type="gene ID" value="ENSSHAG00000026697.1"/>
</dbReference>
<evidence type="ECO:0000313" key="2">
    <source>
        <dbReference type="Proteomes" id="UP000007648"/>
    </source>
</evidence>
<dbReference type="InParanoid" id="A0A7N4NGK7"/>
<dbReference type="GO" id="GO:0045271">
    <property type="term" value="C:respiratory chain complex I"/>
    <property type="evidence" value="ECO:0007669"/>
    <property type="project" value="InterPro"/>
</dbReference>
<sequence length="79" mass="9514">SSPIALLPPLSWLTFLSKAKHPYYILVHLAFYIWDKENDQHNWLKVTNMEHYLVLWAFLLQQHENILVCKRRKGLKEII</sequence>
<organism evidence="1 2">
    <name type="scientific">Sarcophilus harrisii</name>
    <name type="common">Tasmanian devil</name>
    <name type="synonym">Sarcophilus laniarius</name>
    <dbReference type="NCBI Taxonomy" id="9305"/>
    <lineage>
        <taxon>Eukaryota</taxon>
        <taxon>Metazoa</taxon>
        <taxon>Chordata</taxon>
        <taxon>Craniata</taxon>
        <taxon>Vertebrata</taxon>
        <taxon>Euteleostomi</taxon>
        <taxon>Mammalia</taxon>
        <taxon>Metatheria</taxon>
        <taxon>Dasyuromorphia</taxon>
        <taxon>Dasyuridae</taxon>
        <taxon>Sarcophilus</taxon>
    </lineage>
</organism>
<dbReference type="InterPro" id="IPR026192">
    <property type="entry name" value="NDUFC1"/>
</dbReference>